<reference evidence="2" key="1">
    <citation type="submission" date="2017-03" db="EMBL/GenBank/DDBJ databases">
        <authorList>
            <person name="Lund M.B."/>
        </authorList>
    </citation>
    <scope>NUCLEOTIDE SEQUENCE [LARGE SCALE GENOMIC DNA]</scope>
</reference>
<organism evidence="1 2">
    <name type="scientific">Candidatus Lumbricidiphila eiseniae</name>
    <dbReference type="NCBI Taxonomy" id="1969409"/>
    <lineage>
        <taxon>Bacteria</taxon>
        <taxon>Bacillati</taxon>
        <taxon>Actinomycetota</taxon>
        <taxon>Actinomycetes</taxon>
        <taxon>Micrococcales</taxon>
        <taxon>Microbacteriaceae</taxon>
        <taxon>Candidatus Lumbricidiphila</taxon>
    </lineage>
</organism>
<gene>
    <name evidence="1" type="ORF">B5766_13325</name>
</gene>
<evidence type="ECO:0000313" key="2">
    <source>
        <dbReference type="Proteomes" id="UP000219994"/>
    </source>
</evidence>
<protein>
    <submittedName>
        <fullName evidence="1">Uncharacterized protein</fullName>
    </submittedName>
</protein>
<sequence length="89" mass="8947">MPVVADTGSSALPSVLTVSAVGSCVNAGNLAPVLDLRSRHGLWGLHGFSNPVFAVAAARDAATMFVVVVIELGLSPFLVDQICGGASTP</sequence>
<name>A0A2A6FNW3_9MICO</name>
<dbReference type="EMBL" id="NAEP01000073">
    <property type="protein sequence ID" value="PDQ34083.1"/>
    <property type="molecule type" value="Genomic_DNA"/>
</dbReference>
<evidence type="ECO:0000313" key="1">
    <source>
        <dbReference type="EMBL" id="PDQ34083.1"/>
    </source>
</evidence>
<comment type="caution">
    <text evidence="1">The sequence shown here is derived from an EMBL/GenBank/DDBJ whole genome shotgun (WGS) entry which is preliminary data.</text>
</comment>
<proteinExistence type="predicted"/>
<accession>A0A2A6FNW3</accession>
<dbReference type="AlphaFoldDB" id="A0A2A6FNW3"/>
<dbReference type="Proteomes" id="UP000219994">
    <property type="component" value="Unassembled WGS sequence"/>
</dbReference>